<dbReference type="GO" id="GO:0004425">
    <property type="term" value="F:indole-3-glycerol-phosphate synthase activity"/>
    <property type="evidence" value="ECO:0007669"/>
    <property type="project" value="UniProtKB-EC"/>
</dbReference>
<reference evidence="10" key="1">
    <citation type="submission" date="2016-08" db="EMBL/GenBank/DDBJ databases">
        <authorList>
            <person name="Seilhamer J.J."/>
        </authorList>
    </citation>
    <scope>NUCLEOTIDE SEQUENCE</scope>
    <source>
        <strain evidence="10">86</strain>
    </source>
</reference>
<dbReference type="InterPro" id="IPR045186">
    <property type="entry name" value="Indole-3-glycerol_P_synth"/>
</dbReference>
<evidence type="ECO:0000256" key="4">
    <source>
        <dbReference type="ARBA" id="ARBA00022605"/>
    </source>
</evidence>
<dbReference type="RefSeq" id="WP_075755770.1">
    <property type="nucleotide sequence ID" value="NZ_LT608335.1"/>
</dbReference>
<dbReference type="Gene3D" id="3.20.20.70">
    <property type="entry name" value="Aldolase class I"/>
    <property type="match status" value="1"/>
</dbReference>
<protein>
    <recommendedName>
        <fullName evidence="3">indole-3-glycerol-phosphate synthase</fullName>
        <ecNumber evidence="3">4.1.1.48</ecNumber>
    </recommendedName>
</protein>
<feature type="domain" description="Indole-3-glycerol phosphate synthase" evidence="9">
    <location>
        <begin position="2"/>
        <end position="251"/>
    </location>
</feature>
<keyword evidence="8 10" id="KW-0456">Lyase</keyword>
<name>A0A212LQQ0_9FIRM</name>
<dbReference type="GO" id="GO:0000162">
    <property type="term" value="P:L-tryptophan biosynthetic process"/>
    <property type="evidence" value="ECO:0007669"/>
    <property type="project" value="UniProtKB-UniPathway"/>
</dbReference>
<keyword evidence="7" id="KW-0057">Aromatic amino acid biosynthesis</keyword>
<evidence type="ECO:0000256" key="2">
    <source>
        <dbReference type="ARBA" id="ARBA00004696"/>
    </source>
</evidence>
<evidence type="ECO:0000259" key="9">
    <source>
        <dbReference type="Pfam" id="PF00218"/>
    </source>
</evidence>
<dbReference type="InterPro" id="IPR013785">
    <property type="entry name" value="Aldolase_TIM"/>
</dbReference>
<dbReference type="UniPathway" id="UPA00035">
    <property type="reaction ID" value="UER00043"/>
</dbReference>
<evidence type="ECO:0000256" key="7">
    <source>
        <dbReference type="ARBA" id="ARBA00023141"/>
    </source>
</evidence>
<evidence type="ECO:0000256" key="1">
    <source>
        <dbReference type="ARBA" id="ARBA00001633"/>
    </source>
</evidence>
<gene>
    <name evidence="10" type="primary">trpC</name>
    <name evidence="10" type="ORF">KL86SPO_30118</name>
</gene>
<dbReference type="CDD" id="cd00331">
    <property type="entry name" value="IGPS"/>
    <property type="match status" value="1"/>
</dbReference>
<dbReference type="SUPFAM" id="SSF51366">
    <property type="entry name" value="Ribulose-phoshate binding barrel"/>
    <property type="match status" value="1"/>
</dbReference>
<dbReference type="PANTHER" id="PTHR22854:SF2">
    <property type="entry name" value="INDOLE-3-GLYCEROL-PHOSPHATE SYNTHASE"/>
    <property type="match status" value="1"/>
</dbReference>
<keyword evidence="6" id="KW-0822">Tryptophan biosynthesis</keyword>
<evidence type="ECO:0000256" key="8">
    <source>
        <dbReference type="ARBA" id="ARBA00023239"/>
    </source>
</evidence>
<evidence type="ECO:0000256" key="5">
    <source>
        <dbReference type="ARBA" id="ARBA00022793"/>
    </source>
</evidence>
<comment type="pathway">
    <text evidence="2">Amino-acid biosynthesis; L-tryptophan biosynthesis; L-tryptophan from chorismate: step 4/5.</text>
</comment>
<keyword evidence="4" id="KW-0028">Amino-acid biosynthesis</keyword>
<dbReference type="Pfam" id="PF00218">
    <property type="entry name" value="IGPS"/>
    <property type="match status" value="1"/>
</dbReference>
<evidence type="ECO:0000256" key="6">
    <source>
        <dbReference type="ARBA" id="ARBA00022822"/>
    </source>
</evidence>
<keyword evidence="5" id="KW-0210">Decarboxylase</keyword>
<comment type="catalytic activity">
    <reaction evidence="1">
        <text>1-(2-carboxyphenylamino)-1-deoxy-D-ribulose 5-phosphate + H(+) = (1S,2R)-1-C-(indol-3-yl)glycerol 3-phosphate + CO2 + H2O</text>
        <dbReference type="Rhea" id="RHEA:23476"/>
        <dbReference type="ChEBI" id="CHEBI:15377"/>
        <dbReference type="ChEBI" id="CHEBI:15378"/>
        <dbReference type="ChEBI" id="CHEBI:16526"/>
        <dbReference type="ChEBI" id="CHEBI:58613"/>
        <dbReference type="ChEBI" id="CHEBI:58866"/>
        <dbReference type="EC" id="4.1.1.48"/>
    </reaction>
</comment>
<proteinExistence type="predicted"/>
<dbReference type="EC" id="4.1.1.48" evidence="3"/>
<accession>A0A212LQQ0</accession>
<dbReference type="InterPro" id="IPR013798">
    <property type="entry name" value="Indole-3-glycerol_P_synth_dom"/>
</dbReference>
<dbReference type="EMBL" id="FMJE01000003">
    <property type="protein sequence ID" value="SCM79837.1"/>
    <property type="molecule type" value="Genomic_DNA"/>
</dbReference>
<evidence type="ECO:0000256" key="3">
    <source>
        <dbReference type="ARBA" id="ARBA00012362"/>
    </source>
</evidence>
<organism evidence="10">
    <name type="scientific">uncultured Sporomusa sp</name>
    <dbReference type="NCBI Taxonomy" id="307249"/>
    <lineage>
        <taxon>Bacteria</taxon>
        <taxon>Bacillati</taxon>
        <taxon>Bacillota</taxon>
        <taxon>Negativicutes</taxon>
        <taxon>Selenomonadales</taxon>
        <taxon>Sporomusaceae</taxon>
        <taxon>Sporomusa</taxon>
        <taxon>environmental samples</taxon>
    </lineage>
</organism>
<dbReference type="AlphaFoldDB" id="A0A212LQQ0"/>
<dbReference type="PANTHER" id="PTHR22854">
    <property type="entry name" value="TRYPTOPHAN BIOSYNTHESIS PROTEIN"/>
    <property type="match status" value="1"/>
</dbReference>
<evidence type="ECO:0000313" key="10">
    <source>
        <dbReference type="EMBL" id="SCM79837.1"/>
    </source>
</evidence>
<sequence>MLNSIVDQTRQAVALAKQNKPLAVIEQDIVTGNYAFSEAVKQRDWTLIAECKLASPAKGTLCGGYSVPELARMFAAHGAAALSVHTNAAFRGSIDDIARVKQMVDLPVLCKEFILDEYQLYAARAAGADAVLLIAAILTADELGRFIGVAADLGMDALVEVHTLPELQQVQQTTAKLIGVNNRNLETFATSIEQTFALLPYYEPGGRLLISESGITTSQDALRLKQAGVNGILVGEGLVTAGDIAAKTRELALLSAKEEGRDNNA</sequence>
<dbReference type="InterPro" id="IPR011060">
    <property type="entry name" value="RibuloseP-bd_barrel"/>
</dbReference>
<dbReference type="GO" id="GO:0004640">
    <property type="term" value="F:phosphoribosylanthranilate isomerase activity"/>
    <property type="evidence" value="ECO:0007669"/>
    <property type="project" value="TreeGrafter"/>
</dbReference>